<accession>A0AAE1NR83</accession>
<sequence>MQPYTPSVSTPQPPRKSANALVKNGLDKMPKAVKTTVRQTEENPNRQQAQANAQKEATKPIPETKPRPTNPADVKQRLELAYEEWRLTLHNQIVEVVKAQAMLDWVVDREYTLLEKGEKKTLEKCQAKLTKLYEKMDKRKLNKWIQDD</sequence>
<dbReference type="EMBL" id="JAWZYT010004218">
    <property type="protein sequence ID" value="KAK4294705.1"/>
    <property type="molecule type" value="Genomic_DNA"/>
</dbReference>
<dbReference type="AlphaFoldDB" id="A0AAE1NR83"/>
<name>A0AAE1NR83_9EUCA</name>
<feature type="region of interest" description="Disordered" evidence="1">
    <location>
        <begin position="1"/>
        <end position="74"/>
    </location>
</feature>
<feature type="compositionally biased region" description="Polar residues" evidence="1">
    <location>
        <begin position="1"/>
        <end position="10"/>
    </location>
</feature>
<evidence type="ECO:0000313" key="2">
    <source>
        <dbReference type="EMBL" id="KAK4294705.1"/>
    </source>
</evidence>
<protein>
    <submittedName>
        <fullName evidence="2">Uncharacterized protein</fullName>
    </submittedName>
</protein>
<gene>
    <name evidence="2" type="ORF">Pmani_032686</name>
</gene>
<keyword evidence="3" id="KW-1185">Reference proteome</keyword>
<evidence type="ECO:0000313" key="3">
    <source>
        <dbReference type="Proteomes" id="UP001292094"/>
    </source>
</evidence>
<feature type="compositionally biased region" description="Basic and acidic residues" evidence="1">
    <location>
        <begin position="56"/>
        <end position="66"/>
    </location>
</feature>
<evidence type="ECO:0000256" key="1">
    <source>
        <dbReference type="SAM" id="MobiDB-lite"/>
    </source>
</evidence>
<reference evidence="2" key="1">
    <citation type="submission" date="2023-11" db="EMBL/GenBank/DDBJ databases">
        <title>Genome assemblies of two species of porcelain crab, Petrolisthes cinctipes and Petrolisthes manimaculis (Anomura: Porcellanidae).</title>
        <authorList>
            <person name="Angst P."/>
        </authorList>
    </citation>
    <scope>NUCLEOTIDE SEQUENCE</scope>
    <source>
        <strain evidence="2">PB745_02</strain>
        <tissue evidence="2">Gill</tissue>
    </source>
</reference>
<comment type="caution">
    <text evidence="2">The sequence shown here is derived from an EMBL/GenBank/DDBJ whole genome shotgun (WGS) entry which is preliminary data.</text>
</comment>
<organism evidence="2 3">
    <name type="scientific">Petrolisthes manimaculis</name>
    <dbReference type="NCBI Taxonomy" id="1843537"/>
    <lineage>
        <taxon>Eukaryota</taxon>
        <taxon>Metazoa</taxon>
        <taxon>Ecdysozoa</taxon>
        <taxon>Arthropoda</taxon>
        <taxon>Crustacea</taxon>
        <taxon>Multicrustacea</taxon>
        <taxon>Malacostraca</taxon>
        <taxon>Eumalacostraca</taxon>
        <taxon>Eucarida</taxon>
        <taxon>Decapoda</taxon>
        <taxon>Pleocyemata</taxon>
        <taxon>Anomura</taxon>
        <taxon>Galatheoidea</taxon>
        <taxon>Porcellanidae</taxon>
        <taxon>Petrolisthes</taxon>
    </lineage>
</organism>
<dbReference type="Proteomes" id="UP001292094">
    <property type="component" value="Unassembled WGS sequence"/>
</dbReference>
<proteinExistence type="predicted"/>
<feature type="compositionally biased region" description="Low complexity" evidence="1">
    <location>
        <begin position="45"/>
        <end position="55"/>
    </location>
</feature>